<proteinExistence type="predicted"/>
<dbReference type="EMBL" id="PCGZ01000005">
    <property type="protein sequence ID" value="PKU90760.1"/>
    <property type="molecule type" value="Genomic_DNA"/>
</dbReference>
<evidence type="ECO:0000313" key="2">
    <source>
        <dbReference type="Proteomes" id="UP000233730"/>
    </source>
</evidence>
<comment type="caution">
    <text evidence="1">The sequence shown here is derived from an EMBL/GenBank/DDBJ whole genome shotgun (WGS) entry which is preliminary data.</text>
</comment>
<reference evidence="1 2" key="1">
    <citation type="submission" date="2017-10" db="EMBL/GenBank/DDBJ databases">
        <title>Bifidobacterium genomics.</title>
        <authorList>
            <person name="Lugli G.A."/>
            <person name="Milani C."/>
            <person name="Mancabelli L."/>
        </authorList>
    </citation>
    <scope>NUCLEOTIDE SEQUENCE [LARGE SCALE GENOMIC DNA]</scope>
    <source>
        <strain evidence="1 2">1524B</strain>
    </source>
</reference>
<name>A0A2N3QHN3_9BIFI</name>
<evidence type="ECO:0000313" key="1">
    <source>
        <dbReference type="EMBL" id="PKU90760.1"/>
    </source>
</evidence>
<dbReference type="AlphaFoldDB" id="A0A2N3QHN3"/>
<protein>
    <recommendedName>
        <fullName evidence="3">HK97 gp10 family phage protein</fullName>
    </recommendedName>
</protein>
<gene>
    <name evidence="1" type="ORF">CQR46_0956</name>
</gene>
<sequence>MSHVEIDPDWIEQQVLQNPALTEALEAGARRLAPIVKAVAIKDGDQRYADSVRITQGVRPGAKSPIGIRRPYSRVIVGDPDATAKEYGGRLPKKGFLRRAVAQWNA</sequence>
<organism evidence="1 2">
    <name type="scientific">Bifidobacterium pseudolongum subsp. globosum</name>
    <dbReference type="NCBI Taxonomy" id="1690"/>
    <lineage>
        <taxon>Bacteria</taxon>
        <taxon>Bacillati</taxon>
        <taxon>Actinomycetota</taxon>
        <taxon>Actinomycetes</taxon>
        <taxon>Bifidobacteriales</taxon>
        <taxon>Bifidobacteriaceae</taxon>
        <taxon>Bifidobacterium</taxon>
    </lineage>
</organism>
<dbReference type="Proteomes" id="UP000233730">
    <property type="component" value="Unassembled WGS sequence"/>
</dbReference>
<accession>A0A2N3QHN3</accession>
<evidence type="ECO:0008006" key="3">
    <source>
        <dbReference type="Google" id="ProtNLM"/>
    </source>
</evidence>
<dbReference type="RefSeq" id="WP_101429850.1">
    <property type="nucleotide sequence ID" value="NZ_PCGZ01000005.1"/>
</dbReference>